<protein>
    <submittedName>
        <fullName evidence="4">Protein RoBo-1</fullName>
    </submittedName>
</protein>
<sequence length="285" mass="30706">MKHEEELPDSLAFLEMPGFCEAKVYTVGEAFRNEETVQIFGYALEVTRTVHFLPRPRIVGTYGSDAGFLPDHWSPRYKAATETQQSGEESYECISCSGGQCRSNPTATCTTSQGCFSLQQELNISGQQILLAQDKGCSSGACSALAFSVTLGEKRAFRYDRRCCDGQRCNKENVTLSLKSSKPNGIECPACYNATGLSCTPVQLQCTGEETKCIEVVGTVTVNRIPYFALFGMGCATASACQLDLSVLNGTSVRSYCAGPNSGSPPLMSIISAILPGLFLLKVLL</sequence>
<organism evidence="4 5">
    <name type="scientific">Fukomys damarensis</name>
    <name type="common">Damaraland mole rat</name>
    <name type="synonym">Cryptomys damarensis</name>
    <dbReference type="NCBI Taxonomy" id="885580"/>
    <lineage>
        <taxon>Eukaryota</taxon>
        <taxon>Metazoa</taxon>
        <taxon>Chordata</taxon>
        <taxon>Craniata</taxon>
        <taxon>Vertebrata</taxon>
        <taxon>Euteleostomi</taxon>
        <taxon>Mammalia</taxon>
        <taxon>Eutheria</taxon>
        <taxon>Euarchontoglires</taxon>
        <taxon>Glires</taxon>
        <taxon>Rodentia</taxon>
        <taxon>Hystricomorpha</taxon>
        <taxon>Bathyergidae</taxon>
        <taxon>Fukomys</taxon>
    </lineage>
</organism>
<dbReference type="InterPro" id="IPR050918">
    <property type="entry name" value="CNF-like_PLA2_Inhibitor"/>
</dbReference>
<evidence type="ECO:0000313" key="4">
    <source>
        <dbReference type="EMBL" id="KFO37850.1"/>
    </source>
</evidence>
<dbReference type="AlphaFoldDB" id="A0A091E5K2"/>
<keyword evidence="5" id="KW-1185">Reference proteome</keyword>
<name>A0A091E5K2_FUKDA</name>
<dbReference type="PANTHER" id="PTHR20914">
    <property type="entry name" value="LY6/PLAUR DOMAIN-CONTAINING PROTEIN 8"/>
    <property type="match status" value="1"/>
</dbReference>
<dbReference type="Gene3D" id="2.10.60.10">
    <property type="entry name" value="CD59"/>
    <property type="match status" value="1"/>
</dbReference>
<comment type="subcellular location">
    <subcellularLocation>
        <location evidence="1">Secreted</location>
    </subcellularLocation>
</comment>
<keyword evidence="2" id="KW-0964">Secreted</keyword>
<dbReference type="GO" id="GO:0005576">
    <property type="term" value="C:extracellular region"/>
    <property type="evidence" value="ECO:0007669"/>
    <property type="project" value="UniProtKB-SubCell"/>
</dbReference>
<dbReference type="Proteomes" id="UP000028990">
    <property type="component" value="Unassembled WGS sequence"/>
</dbReference>
<dbReference type="PANTHER" id="PTHR20914:SF8">
    <property type="entry name" value="GENE 12253-RELATED"/>
    <property type="match status" value="1"/>
</dbReference>
<accession>A0A091E5K2</accession>
<dbReference type="SUPFAM" id="SSF57302">
    <property type="entry name" value="Snake toxin-like"/>
    <property type="match status" value="1"/>
</dbReference>
<evidence type="ECO:0000256" key="1">
    <source>
        <dbReference type="ARBA" id="ARBA00004613"/>
    </source>
</evidence>
<dbReference type="InterPro" id="IPR016054">
    <property type="entry name" value="LY6_UPA_recep-like"/>
</dbReference>
<evidence type="ECO:0000313" key="5">
    <source>
        <dbReference type="Proteomes" id="UP000028990"/>
    </source>
</evidence>
<feature type="domain" description="UPAR/Ly6" evidence="3">
    <location>
        <begin position="91"/>
        <end position="171"/>
    </location>
</feature>
<reference evidence="4 5" key="1">
    <citation type="submission" date="2013-11" db="EMBL/GenBank/DDBJ databases">
        <title>The Damaraland mole rat (Fukomys damarensis) genome and evolution of African mole rats.</title>
        <authorList>
            <person name="Gladyshev V.N."/>
            <person name="Fang X."/>
        </authorList>
    </citation>
    <scope>NUCLEOTIDE SEQUENCE [LARGE SCALE GENOMIC DNA]</scope>
    <source>
        <tissue evidence="4">Liver</tissue>
    </source>
</reference>
<feature type="domain" description="UPAR/Ly6" evidence="3">
    <location>
        <begin position="185"/>
        <end position="257"/>
    </location>
</feature>
<evidence type="ECO:0000256" key="2">
    <source>
        <dbReference type="ARBA" id="ARBA00022525"/>
    </source>
</evidence>
<dbReference type="eggNOG" id="ENOG502SDSC">
    <property type="taxonomic scope" value="Eukaryota"/>
</dbReference>
<gene>
    <name evidence="4" type="ORF">H920_00727</name>
</gene>
<evidence type="ECO:0000259" key="3">
    <source>
        <dbReference type="Pfam" id="PF00021"/>
    </source>
</evidence>
<dbReference type="EMBL" id="KN120694">
    <property type="protein sequence ID" value="KFO37850.1"/>
    <property type="molecule type" value="Genomic_DNA"/>
</dbReference>
<dbReference type="CDD" id="cd23572">
    <property type="entry name" value="TFP_LU_ECD_PINLYP_rpt2"/>
    <property type="match status" value="1"/>
</dbReference>
<dbReference type="InterPro" id="IPR045860">
    <property type="entry name" value="Snake_toxin-like_sf"/>
</dbReference>
<proteinExistence type="predicted"/>
<dbReference type="Pfam" id="PF00021">
    <property type="entry name" value="UPAR_LY6"/>
    <property type="match status" value="2"/>
</dbReference>